<keyword evidence="3" id="KW-1185">Reference proteome</keyword>
<sequence length="87" mass="9786">VILTKDNLIKIRWVGSSRCCFCDHDETIQHLFLDCPLAKLLWRTIHIVFNISPPVHIASLFGTCLAGVEQSTVARIRIGICALLWAI</sequence>
<reference evidence="3" key="1">
    <citation type="journal article" date="2014" name="Science">
        <title>Ancient hybridizations among the ancestral genomes of bread wheat.</title>
        <authorList>
            <consortium name="International Wheat Genome Sequencing Consortium,"/>
            <person name="Marcussen T."/>
            <person name="Sandve S.R."/>
            <person name="Heier L."/>
            <person name="Spannagl M."/>
            <person name="Pfeifer M."/>
            <person name="Jakobsen K.S."/>
            <person name="Wulff B.B."/>
            <person name="Steuernagel B."/>
            <person name="Mayer K.F."/>
            <person name="Olsen O.A."/>
        </authorList>
    </citation>
    <scope>NUCLEOTIDE SEQUENCE [LARGE SCALE GENOMIC DNA]</scope>
    <source>
        <strain evidence="3">cv. AL8/78</strain>
    </source>
</reference>
<reference evidence="2" key="3">
    <citation type="journal article" date="2017" name="Nature">
        <title>Genome sequence of the progenitor of the wheat D genome Aegilops tauschii.</title>
        <authorList>
            <person name="Luo M.C."/>
            <person name="Gu Y.Q."/>
            <person name="Puiu D."/>
            <person name="Wang H."/>
            <person name="Twardziok S.O."/>
            <person name="Deal K.R."/>
            <person name="Huo N."/>
            <person name="Zhu T."/>
            <person name="Wang L."/>
            <person name="Wang Y."/>
            <person name="McGuire P.E."/>
            <person name="Liu S."/>
            <person name="Long H."/>
            <person name="Ramasamy R.K."/>
            <person name="Rodriguez J.C."/>
            <person name="Van S.L."/>
            <person name="Yuan L."/>
            <person name="Wang Z."/>
            <person name="Xia Z."/>
            <person name="Xiao L."/>
            <person name="Anderson O.D."/>
            <person name="Ouyang S."/>
            <person name="Liang Y."/>
            <person name="Zimin A.V."/>
            <person name="Pertea G."/>
            <person name="Qi P."/>
            <person name="Bennetzen J.L."/>
            <person name="Dai X."/>
            <person name="Dawson M.W."/>
            <person name="Muller H.G."/>
            <person name="Kugler K."/>
            <person name="Rivarola-Duarte L."/>
            <person name="Spannagl M."/>
            <person name="Mayer K.F.X."/>
            <person name="Lu F.H."/>
            <person name="Bevan M.W."/>
            <person name="Leroy P."/>
            <person name="Li P."/>
            <person name="You F.M."/>
            <person name="Sun Q."/>
            <person name="Liu Z."/>
            <person name="Lyons E."/>
            <person name="Wicker T."/>
            <person name="Salzberg S.L."/>
            <person name="Devos K.M."/>
            <person name="Dvorak J."/>
        </authorList>
    </citation>
    <scope>NUCLEOTIDE SEQUENCE [LARGE SCALE GENOMIC DNA]</scope>
    <source>
        <strain evidence="2">cv. AL8/78</strain>
    </source>
</reference>
<protein>
    <recommendedName>
        <fullName evidence="1">Reverse transcriptase zinc-binding domain-containing protein</fullName>
    </recommendedName>
</protein>
<reference evidence="2" key="4">
    <citation type="submission" date="2019-03" db="UniProtKB">
        <authorList>
            <consortium name="EnsemblPlants"/>
        </authorList>
    </citation>
    <scope>IDENTIFICATION</scope>
</reference>
<accession>A0A453PN56</accession>
<dbReference type="Gramene" id="AET6Gv20785900.1">
    <property type="protein sequence ID" value="AET6Gv20785900.1"/>
    <property type="gene ID" value="AET6Gv20785900"/>
</dbReference>
<dbReference type="Proteomes" id="UP000015105">
    <property type="component" value="Chromosome 6D"/>
</dbReference>
<dbReference type="EnsemblPlants" id="AET6Gv20785900.1">
    <property type="protein sequence ID" value="AET6Gv20785900.1"/>
    <property type="gene ID" value="AET6Gv20785900"/>
</dbReference>
<dbReference type="AlphaFoldDB" id="A0A453PN56"/>
<organism evidence="2 3">
    <name type="scientific">Aegilops tauschii subsp. strangulata</name>
    <name type="common">Goatgrass</name>
    <dbReference type="NCBI Taxonomy" id="200361"/>
    <lineage>
        <taxon>Eukaryota</taxon>
        <taxon>Viridiplantae</taxon>
        <taxon>Streptophyta</taxon>
        <taxon>Embryophyta</taxon>
        <taxon>Tracheophyta</taxon>
        <taxon>Spermatophyta</taxon>
        <taxon>Magnoliopsida</taxon>
        <taxon>Liliopsida</taxon>
        <taxon>Poales</taxon>
        <taxon>Poaceae</taxon>
        <taxon>BOP clade</taxon>
        <taxon>Pooideae</taxon>
        <taxon>Triticodae</taxon>
        <taxon>Triticeae</taxon>
        <taxon>Triticinae</taxon>
        <taxon>Aegilops</taxon>
    </lineage>
</organism>
<feature type="domain" description="Reverse transcriptase zinc-binding" evidence="1">
    <location>
        <begin position="2"/>
        <end position="42"/>
    </location>
</feature>
<dbReference type="Pfam" id="PF13966">
    <property type="entry name" value="zf-RVT"/>
    <property type="match status" value="1"/>
</dbReference>
<evidence type="ECO:0000313" key="2">
    <source>
        <dbReference type="EnsemblPlants" id="AET6Gv20785900.1"/>
    </source>
</evidence>
<dbReference type="InterPro" id="IPR026960">
    <property type="entry name" value="RVT-Znf"/>
</dbReference>
<evidence type="ECO:0000259" key="1">
    <source>
        <dbReference type="Pfam" id="PF13966"/>
    </source>
</evidence>
<reference evidence="2" key="5">
    <citation type="journal article" date="2021" name="G3 (Bethesda)">
        <title>Aegilops tauschii genome assembly Aet v5.0 features greater sequence contiguity and improved annotation.</title>
        <authorList>
            <person name="Wang L."/>
            <person name="Zhu T."/>
            <person name="Rodriguez J.C."/>
            <person name="Deal K.R."/>
            <person name="Dubcovsky J."/>
            <person name="McGuire P.E."/>
            <person name="Lux T."/>
            <person name="Spannagl M."/>
            <person name="Mayer K.F.X."/>
            <person name="Baldrich P."/>
            <person name="Meyers B.C."/>
            <person name="Huo N."/>
            <person name="Gu Y.Q."/>
            <person name="Zhou H."/>
            <person name="Devos K.M."/>
            <person name="Bennetzen J.L."/>
            <person name="Unver T."/>
            <person name="Budak H."/>
            <person name="Gulick P.J."/>
            <person name="Galiba G."/>
            <person name="Kalapos B."/>
            <person name="Nelson D.R."/>
            <person name="Li P."/>
            <person name="You F.M."/>
            <person name="Luo M.C."/>
            <person name="Dvorak J."/>
        </authorList>
    </citation>
    <scope>NUCLEOTIDE SEQUENCE [LARGE SCALE GENOMIC DNA]</scope>
    <source>
        <strain evidence="2">cv. AL8/78</strain>
    </source>
</reference>
<reference evidence="3" key="2">
    <citation type="journal article" date="2017" name="Nat. Plants">
        <title>The Aegilops tauschii genome reveals multiple impacts of transposons.</title>
        <authorList>
            <person name="Zhao G."/>
            <person name="Zou C."/>
            <person name="Li K."/>
            <person name="Wang K."/>
            <person name="Li T."/>
            <person name="Gao L."/>
            <person name="Zhang X."/>
            <person name="Wang H."/>
            <person name="Yang Z."/>
            <person name="Liu X."/>
            <person name="Jiang W."/>
            <person name="Mao L."/>
            <person name="Kong X."/>
            <person name="Jiao Y."/>
            <person name="Jia J."/>
        </authorList>
    </citation>
    <scope>NUCLEOTIDE SEQUENCE [LARGE SCALE GENOMIC DNA]</scope>
    <source>
        <strain evidence="3">cv. AL8/78</strain>
    </source>
</reference>
<proteinExistence type="predicted"/>
<name>A0A453PN56_AEGTS</name>
<evidence type="ECO:0000313" key="3">
    <source>
        <dbReference type="Proteomes" id="UP000015105"/>
    </source>
</evidence>